<sequence>MDDKNKGRSYTDVIVVETLKRKNILLELNDSRNPVANKKKEKGLEGSAGHRSGTMQEIDDGRAGNAGIEIAQWYTRIKCMSFLRYRQGTGGGLDLPLEQAIANASASFTEADMLIAQSLGKKAVMSGVGRMESFVDKGADSDSDSTLGGNRRRRRAGGRANLNDSEEDGGRERRETAENARFEGDSDSSQSTLRGIAKWRERRTASVSDSTVDSIKVASSQPLIGKDELKRIQQRRVIKQLQDFNSYSSSSDRVKRRRTSAKAVNELQLTVLKIRTTSNAYKEVHGSRHLHRRATTAATLLRVTHQRPPESNDTAPPSATRALHTTQIPARRG</sequence>
<gene>
    <name evidence="2" type="ORF">CYNAS_LOCUS1729</name>
</gene>
<feature type="compositionally biased region" description="Basic and acidic residues" evidence="1">
    <location>
        <begin position="168"/>
        <end position="184"/>
    </location>
</feature>
<keyword evidence="3" id="KW-1185">Reference proteome</keyword>
<evidence type="ECO:0000313" key="2">
    <source>
        <dbReference type="EMBL" id="CAJ0589746.1"/>
    </source>
</evidence>
<proteinExistence type="predicted"/>
<organism evidence="2 3">
    <name type="scientific">Cylicocyclus nassatus</name>
    <name type="common">Nematode worm</name>
    <dbReference type="NCBI Taxonomy" id="53992"/>
    <lineage>
        <taxon>Eukaryota</taxon>
        <taxon>Metazoa</taxon>
        <taxon>Ecdysozoa</taxon>
        <taxon>Nematoda</taxon>
        <taxon>Chromadorea</taxon>
        <taxon>Rhabditida</taxon>
        <taxon>Rhabditina</taxon>
        <taxon>Rhabditomorpha</taxon>
        <taxon>Strongyloidea</taxon>
        <taxon>Strongylidae</taxon>
        <taxon>Cylicocyclus</taxon>
    </lineage>
</organism>
<feature type="region of interest" description="Disordered" evidence="1">
    <location>
        <begin position="36"/>
        <end position="60"/>
    </location>
</feature>
<protein>
    <submittedName>
        <fullName evidence="2">Uncharacterized protein</fullName>
    </submittedName>
</protein>
<name>A0AA36GID9_CYLNA</name>
<feature type="region of interest" description="Disordered" evidence="1">
    <location>
        <begin position="304"/>
        <end position="333"/>
    </location>
</feature>
<dbReference type="AlphaFoldDB" id="A0AA36GID9"/>
<feature type="region of interest" description="Disordered" evidence="1">
    <location>
        <begin position="134"/>
        <end position="193"/>
    </location>
</feature>
<dbReference type="Proteomes" id="UP001176961">
    <property type="component" value="Unassembled WGS sequence"/>
</dbReference>
<evidence type="ECO:0000256" key="1">
    <source>
        <dbReference type="SAM" id="MobiDB-lite"/>
    </source>
</evidence>
<evidence type="ECO:0000313" key="3">
    <source>
        <dbReference type="Proteomes" id="UP001176961"/>
    </source>
</evidence>
<feature type="compositionally biased region" description="Polar residues" evidence="1">
    <location>
        <begin position="309"/>
        <end position="333"/>
    </location>
</feature>
<accession>A0AA36GID9</accession>
<comment type="caution">
    <text evidence="2">The sequence shown here is derived from an EMBL/GenBank/DDBJ whole genome shotgun (WGS) entry which is preliminary data.</text>
</comment>
<dbReference type="EMBL" id="CATQJL010000001">
    <property type="protein sequence ID" value="CAJ0589746.1"/>
    <property type="molecule type" value="Genomic_DNA"/>
</dbReference>
<reference evidence="2" key="1">
    <citation type="submission" date="2023-07" db="EMBL/GenBank/DDBJ databases">
        <authorList>
            <consortium name="CYATHOMIX"/>
        </authorList>
    </citation>
    <scope>NUCLEOTIDE SEQUENCE</scope>
    <source>
        <strain evidence="2">N/A</strain>
    </source>
</reference>